<keyword evidence="4 11" id="KW-0858">Xylan degradation</keyword>
<dbReference type="GO" id="GO:0045493">
    <property type="term" value="P:xylan catabolic process"/>
    <property type="evidence" value="ECO:0007669"/>
    <property type="project" value="UniProtKB-KW"/>
</dbReference>
<keyword evidence="12" id="KW-1185">Reference proteome</keyword>
<keyword evidence="5" id="KW-0732">Signal</keyword>
<dbReference type="AlphaFoldDB" id="A0A1V4SQF0"/>
<dbReference type="EC" id="3.2.1.8" evidence="3"/>
<dbReference type="EMBL" id="MZGX01000003">
    <property type="protein sequence ID" value="OPX45685.1"/>
    <property type="molecule type" value="Genomic_DNA"/>
</dbReference>
<evidence type="ECO:0000256" key="3">
    <source>
        <dbReference type="ARBA" id="ARBA00012590"/>
    </source>
</evidence>
<dbReference type="STRING" id="48256.CLHUN_06220"/>
<reference evidence="11 12" key="1">
    <citation type="submission" date="2017-03" db="EMBL/GenBank/DDBJ databases">
        <title>Genome sequence of Clostridium hungatei DSM 14427.</title>
        <authorList>
            <person name="Poehlein A."/>
            <person name="Daniel R."/>
        </authorList>
    </citation>
    <scope>NUCLEOTIDE SEQUENCE [LARGE SCALE GENOMIC DNA]</scope>
    <source>
        <strain evidence="11 12">DSM 14427</strain>
    </source>
</reference>
<evidence type="ECO:0000259" key="10">
    <source>
        <dbReference type="PROSITE" id="PS51760"/>
    </source>
</evidence>
<evidence type="ECO:0000256" key="6">
    <source>
        <dbReference type="ARBA" id="ARBA00022801"/>
    </source>
</evidence>
<protein>
    <recommendedName>
        <fullName evidence="3">endo-1,4-beta-xylanase</fullName>
        <ecNumber evidence="3">3.2.1.8</ecNumber>
    </recommendedName>
</protein>
<dbReference type="InterPro" id="IPR017853">
    <property type="entry name" value="GH"/>
</dbReference>
<evidence type="ECO:0000256" key="7">
    <source>
        <dbReference type="ARBA" id="ARBA00023277"/>
    </source>
</evidence>
<accession>A0A1V4SQF0</accession>
<keyword evidence="9" id="KW-0624">Polysaccharide degradation</keyword>
<dbReference type="SUPFAM" id="SSF51445">
    <property type="entry name" value="(Trans)glycosidases"/>
    <property type="match status" value="1"/>
</dbReference>
<evidence type="ECO:0000256" key="1">
    <source>
        <dbReference type="ARBA" id="ARBA00000681"/>
    </source>
</evidence>
<dbReference type="PANTHER" id="PTHR31490:SF88">
    <property type="entry name" value="BETA-XYLANASE"/>
    <property type="match status" value="1"/>
</dbReference>
<evidence type="ECO:0000256" key="4">
    <source>
        <dbReference type="ARBA" id="ARBA00022651"/>
    </source>
</evidence>
<keyword evidence="8 11" id="KW-0326">Glycosidase</keyword>
<dbReference type="Proteomes" id="UP000191554">
    <property type="component" value="Unassembled WGS sequence"/>
</dbReference>
<comment type="similarity">
    <text evidence="2">Belongs to the glycosyl hydrolase 10 (cellulase F) family.</text>
</comment>
<dbReference type="InterPro" id="IPR001000">
    <property type="entry name" value="GH10_dom"/>
</dbReference>
<dbReference type="SMART" id="SM00633">
    <property type="entry name" value="Glyco_10"/>
    <property type="match status" value="1"/>
</dbReference>
<sequence length="510" mass="57934">MGKLVKVKMTDSEGGSMPEYILNTLYASDMYFEPDIRKSTIMSDGTVELNVEASPFMLHGRVNLPLYGNIWVMAHNRGEGYAASGFAGSQVFDFVAEAVETYIWEAENFAEGIIPSPYAKGHFDAAREYYSLSKKKVDAGYCRLKALSHAVLAAEALCYESALVKLAAKPRPELLLGCNLFKHAGENRHAEYFKSLFNFATIPFYSYQLAPEEGRLDFSRRDELVDWCEANGITSKGHPLWFGHKETNPAWMFTKSYEELSAFARDTVKKTVGRYKGRIKVWDSMNEPHDWANCFNFTQEQLMELTKICCETVREADPEATSIINVCLPFAEYVAGKFVCYGPVFERPVSPMKFFRSAIEKGIDFDVVGIQLYFPARDMVAVYRLLNVYASFGKPVHITEMGVPGGNTRGQTDDISTVDPQSQIGLTKGGWHSAWNEHVQSDWLEQFYTIAASRSEIKALTWWDFMDPGFMKTSPFLFEDQVPREMYFRLNALKHRLGGRQENLTIKGWK</sequence>
<evidence type="ECO:0000256" key="5">
    <source>
        <dbReference type="ARBA" id="ARBA00022729"/>
    </source>
</evidence>
<keyword evidence="7" id="KW-0119">Carbohydrate metabolism</keyword>
<dbReference type="OrthoDB" id="9809277at2"/>
<evidence type="ECO:0000256" key="2">
    <source>
        <dbReference type="ARBA" id="ARBA00007495"/>
    </source>
</evidence>
<keyword evidence="6 11" id="KW-0378">Hydrolase</keyword>
<evidence type="ECO:0000256" key="8">
    <source>
        <dbReference type="ARBA" id="ARBA00023295"/>
    </source>
</evidence>
<dbReference type="PROSITE" id="PS51760">
    <property type="entry name" value="GH10_2"/>
    <property type="match status" value="1"/>
</dbReference>
<evidence type="ECO:0000313" key="12">
    <source>
        <dbReference type="Proteomes" id="UP000191554"/>
    </source>
</evidence>
<proteinExistence type="inferred from homology"/>
<name>A0A1V4SQF0_RUMHU</name>
<comment type="catalytic activity">
    <reaction evidence="1">
        <text>Endohydrolysis of (1-&gt;4)-beta-D-xylosidic linkages in xylans.</text>
        <dbReference type="EC" id="3.2.1.8"/>
    </reaction>
</comment>
<comment type="caution">
    <text evidence="11">The sequence shown here is derived from an EMBL/GenBank/DDBJ whole genome shotgun (WGS) entry which is preliminary data.</text>
</comment>
<dbReference type="InterPro" id="IPR044846">
    <property type="entry name" value="GH10"/>
</dbReference>
<organism evidence="11 12">
    <name type="scientific">Ruminiclostridium hungatei</name>
    <name type="common">Clostridium hungatei</name>
    <dbReference type="NCBI Taxonomy" id="48256"/>
    <lineage>
        <taxon>Bacteria</taxon>
        <taxon>Bacillati</taxon>
        <taxon>Bacillota</taxon>
        <taxon>Clostridia</taxon>
        <taxon>Eubacteriales</taxon>
        <taxon>Oscillospiraceae</taxon>
        <taxon>Ruminiclostridium</taxon>
    </lineage>
</organism>
<dbReference type="RefSeq" id="WP_080063087.1">
    <property type="nucleotide sequence ID" value="NZ_MZGX01000003.1"/>
</dbReference>
<feature type="domain" description="GH10" evidence="10">
    <location>
        <begin position="160"/>
        <end position="493"/>
    </location>
</feature>
<dbReference type="GO" id="GO:0031176">
    <property type="term" value="F:endo-1,4-beta-xylanase activity"/>
    <property type="evidence" value="ECO:0007669"/>
    <property type="project" value="UniProtKB-EC"/>
</dbReference>
<dbReference type="Pfam" id="PF00331">
    <property type="entry name" value="Glyco_hydro_10"/>
    <property type="match status" value="1"/>
</dbReference>
<evidence type="ECO:0000313" key="11">
    <source>
        <dbReference type="EMBL" id="OPX45685.1"/>
    </source>
</evidence>
<dbReference type="Gene3D" id="3.20.20.80">
    <property type="entry name" value="Glycosidases"/>
    <property type="match status" value="1"/>
</dbReference>
<evidence type="ECO:0000256" key="9">
    <source>
        <dbReference type="ARBA" id="ARBA00023326"/>
    </source>
</evidence>
<gene>
    <name evidence="11" type="primary">xynC_1</name>
    <name evidence="11" type="ORF">CLHUN_06220</name>
</gene>
<dbReference type="PANTHER" id="PTHR31490">
    <property type="entry name" value="GLYCOSYL HYDROLASE"/>
    <property type="match status" value="1"/>
</dbReference>